<accession>A0AAD8Y1M2</accession>
<comment type="caution">
    <text evidence="1">The sequence shown here is derived from an EMBL/GenBank/DDBJ whole genome shotgun (WGS) entry which is preliminary data.</text>
</comment>
<dbReference type="EMBL" id="JATAAI010000026">
    <property type="protein sequence ID" value="KAK1737221.1"/>
    <property type="molecule type" value="Genomic_DNA"/>
</dbReference>
<evidence type="ECO:0000313" key="2">
    <source>
        <dbReference type="Proteomes" id="UP001224775"/>
    </source>
</evidence>
<dbReference type="Proteomes" id="UP001224775">
    <property type="component" value="Unassembled WGS sequence"/>
</dbReference>
<gene>
    <name evidence="1" type="ORF">QTG54_012088</name>
</gene>
<proteinExistence type="predicted"/>
<organism evidence="1 2">
    <name type="scientific">Skeletonema marinoi</name>
    <dbReference type="NCBI Taxonomy" id="267567"/>
    <lineage>
        <taxon>Eukaryota</taxon>
        <taxon>Sar</taxon>
        <taxon>Stramenopiles</taxon>
        <taxon>Ochrophyta</taxon>
        <taxon>Bacillariophyta</taxon>
        <taxon>Coscinodiscophyceae</taxon>
        <taxon>Thalassiosirophycidae</taxon>
        <taxon>Thalassiosirales</taxon>
        <taxon>Skeletonemataceae</taxon>
        <taxon>Skeletonema</taxon>
        <taxon>Skeletonema marinoi-dohrnii complex</taxon>
    </lineage>
</organism>
<dbReference type="AlphaFoldDB" id="A0AAD8Y1M2"/>
<protein>
    <submittedName>
        <fullName evidence="1">Uncharacterized protein</fullName>
    </submittedName>
</protein>
<sequence>MSEGAKIRAEELTRSSSRYHNKPTLLSIQRCNMKLISFAAASLFASVSNSALPPGYEDELWCQPGNCEIYTNPYGIVGARSTFEKCYDPETNVMSEGVWTGSETDVTVPDGFIQPQICTAEQYSQ</sequence>
<name>A0AAD8Y1M2_9STRA</name>
<keyword evidence="2" id="KW-1185">Reference proteome</keyword>
<evidence type="ECO:0000313" key="1">
    <source>
        <dbReference type="EMBL" id="KAK1737221.1"/>
    </source>
</evidence>
<reference evidence="1" key="1">
    <citation type="submission" date="2023-06" db="EMBL/GenBank/DDBJ databases">
        <title>Survivors Of The Sea: Transcriptome response of Skeletonema marinoi to long-term dormancy.</title>
        <authorList>
            <person name="Pinder M.I.M."/>
            <person name="Kourtchenko O."/>
            <person name="Robertson E.K."/>
            <person name="Larsson T."/>
            <person name="Maumus F."/>
            <person name="Osuna-Cruz C.M."/>
            <person name="Vancaester E."/>
            <person name="Stenow R."/>
            <person name="Vandepoele K."/>
            <person name="Ploug H."/>
            <person name="Bruchert V."/>
            <person name="Godhe A."/>
            <person name="Topel M."/>
        </authorList>
    </citation>
    <scope>NUCLEOTIDE SEQUENCE</scope>
    <source>
        <strain evidence="1">R05AC</strain>
    </source>
</reference>